<comment type="similarity">
    <text evidence="1 3">Belongs to the sulfotransferase 1 family.</text>
</comment>
<dbReference type="RefSeq" id="XP_015954598.1">
    <property type="nucleotide sequence ID" value="XM_016099112.3"/>
</dbReference>
<evidence type="ECO:0000259" key="4">
    <source>
        <dbReference type="Pfam" id="PF00685"/>
    </source>
</evidence>
<dbReference type="OrthoDB" id="1394356at2759"/>
<dbReference type="EC" id="2.8.2.-" evidence="3"/>
<dbReference type="Pfam" id="PF00685">
    <property type="entry name" value="Sulfotransfer_1"/>
    <property type="match status" value="1"/>
</dbReference>
<reference evidence="5" key="1">
    <citation type="journal article" date="2016" name="Nat. Genet.">
        <title>The genome sequences of Arachis duranensis and Arachis ipaensis, the diploid ancestors of cultivated peanut.</title>
        <authorList>
            <person name="Bertioli D.J."/>
            <person name="Cannon S.B."/>
            <person name="Froenicke L."/>
            <person name="Huang G."/>
            <person name="Farmer A.D."/>
            <person name="Cannon E.K."/>
            <person name="Liu X."/>
            <person name="Gao D."/>
            <person name="Clevenger J."/>
            <person name="Dash S."/>
            <person name="Ren L."/>
            <person name="Moretzsohn M.C."/>
            <person name="Shirasawa K."/>
            <person name="Huang W."/>
            <person name="Vidigal B."/>
            <person name="Abernathy B."/>
            <person name="Chu Y."/>
            <person name="Niederhuth C.E."/>
            <person name="Umale P."/>
            <person name="Araujo A.C."/>
            <person name="Kozik A."/>
            <person name="Kim K.D."/>
            <person name="Burow M.D."/>
            <person name="Varshney R.K."/>
            <person name="Wang X."/>
            <person name="Zhang X."/>
            <person name="Barkley N."/>
            <person name="Guimaraes P.M."/>
            <person name="Isobe S."/>
            <person name="Guo B."/>
            <person name="Liao B."/>
            <person name="Stalker H.T."/>
            <person name="Schmitz R.J."/>
            <person name="Scheffler B.E."/>
            <person name="Leal-Bertioli S.C."/>
            <person name="Xun X."/>
            <person name="Jackson S.A."/>
            <person name="Michelmore R."/>
            <person name="Ozias-Akins P."/>
        </authorList>
    </citation>
    <scope>NUCLEOTIDE SEQUENCE [LARGE SCALE GENOMIC DNA]</scope>
    <source>
        <strain evidence="5">cv. V14167</strain>
    </source>
</reference>
<dbReference type="PANTHER" id="PTHR11783">
    <property type="entry name" value="SULFOTRANSFERASE SULT"/>
    <property type="match status" value="1"/>
</dbReference>
<dbReference type="KEGG" id="adu:127741658"/>
<evidence type="ECO:0000256" key="2">
    <source>
        <dbReference type="ARBA" id="ARBA00022679"/>
    </source>
</evidence>
<evidence type="ECO:0000256" key="3">
    <source>
        <dbReference type="RuleBase" id="RU361155"/>
    </source>
</evidence>
<keyword evidence="5" id="KW-1185">Reference proteome</keyword>
<dbReference type="InterPro" id="IPR027417">
    <property type="entry name" value="P-loop_NTPase"/>
</dbReference>
<dbReference type="SUPFAM" id="SSF52540">
    <property type="entry name" value="P-loop containing nucleoside triphosphate hydrolases"/>
    <property type="match status" value="1"/>
</dbReference>
<evidence type="ECO:0000256" key="1">
    <source>
        <dbReference type="ARBA" id="ARBA00005771"/>
    </source>
</evidence>
<protein>
    <recommendedName>
        <fullName evidence="3">Sulfotransferase</fullName>
        <ecNumber evidence="3">2.8.2.-</ecNumber>
    </recommendedName>
</protein>
<evidence type="ECO:0000313" key="5">
    <source>
        <dbReference type="Proteomes" id="UP000515211"/>
    </source>
</evidence>
<evidence type="ECO:0000313" key="6">
    <source>
        <dbReference type="RefSeq" id="XP_015954598.1"/>
    </source>
</evidence>
<keyword evidence="2 3" id="KW-0808">Transferase</keyword>
<name>A0A6P4CPM9_ARADU</name>
<dbReference type="Proteomes" id="UP000515211">
    <property type="component" value="Chromosome 1"/>
</dbReference>
<dbReference type="KEGG" id="adu:107478956"/>
<dbReference type="InterPro" id="IPR000863">
    <property type="entry name" value="Sulfotransferase_dom"/>
</dbReference>
<sequence>MSSQPNNAIPKYLQESEVSQECKDLIATLPMEKGWLASHLHQYQGFWYFTRQLQGVLSCQKHFNNSLNSDILIVTTPKSGTTWLKALTFALLNRHKYPKMFENHPLLTKNPHFLVPFLELDLYNDKDLVPDLNSIPSPRLFSTHLPYVSLPKSVIDSNCKILYLCRNPKDTFISLWHFTNKLKLDGTSTNSLEDSFKKFCNGVSICGPFWEHVLGYWKESLDQPKKIMLMRYEEMKKNPSFVLKELARFVGCPFSKEEEDEGVIDDILKLCSFKILSNLEVNKKGKLSSGEEHRAFFRLGEVGDSNNYLTAEMIEQLDIITEKKLGHYGFRF</sequence>
<dbReference type="AlphaFoldDB" id="A0A6P4CPM9"/>
<proteinExistence type="inferred from homology"/>
<evidence type="ECO:0000313" key="7">
    <source>
        <dbReference type="RefSeq" id="XP_052110639.1"/>
    </source>
</evidence>
<reference evidence="6 7" key="2">
    <citation type="submission" date="2025-04" db="UniProtKB">
        <authorList>
            <consortium name="RefSeq"/>
        </authorList>
    </citation>
    <scope>IDENTIFICATION</scope>
    <source>
        <tissue evidence="6 7">Whole plant</tissue>
    </source>
</reference>
<accession>A0A6P4CPM9</accession>
<gene>
    <name evidence="6" type="primary">LOC107478956</name>
    <name evidence="7" type="synonym">LOC127741658</name>
</gene>
<dbReference type="GO" id="GO:0008146">
    <property type="term" value="F:sulfotransferase activity"/>
    <property type="evidence" value="ECO:0007669"/>
    <property type="project" value="InterPro"/>
</dbReference>
<dbReference type="RefSeq" id="XP_052110639.1">
    <property type="nucleotide sequence ID" value="XM_052254679.1"/>
</dbReference>
<organism evidence="5 6">
    <name type="scientific">Arachis duranensis</name>
    <name type="common">Wild peanut</name>
    <dbReference type="NCBI Taxonomy" id="130453"/>
    <lineage>
        <taxon>Eukaryota</taxon>
        <taxon>Viridiplantae</taxon>
        <taxon>Streptophyta</taxon>
        <taxon>Embryophyta</taxon>
        <taxon>Tracheophyta</taxon>
        <taxon>Spermatophyta</taxon>
        <taxon>Magnoliopsida</taxon>
        <taxon>eudicotyledons</taxon>
        <taxon>Gunneridae</taxon>
        <taxon>Pentapetalae</taxon>
        <taxon>rosids</taxon>
        <taxon>fabids</taxon>
        <taxon>Fabales</taxon>
        <taxon>Fabaceae</taxon>
        <taxon>Papilionoideae</taxon>
        <taxon>50 kb inversion clade</taxon>
        <taxon>dalbergioids sensu lato</taxon>
        <taxon>Dalbergieae</taxon>
        <taxon>Pterocarpus clade</taxon>
        <taxon>Arachis</taxon>
    </lineage>
</organism>
<dbReference type="Gene3D" id="3.40.50.300">
    <property type="entry name" value="P-loop containing nucleotide triphosphate hydrolases"/>
    <property type="match status" value="1"/>
</dbReference>
<feature type="domain" description="Sulfotransferase" evidence="4">
    <location>
        <begin position="69"/>
        <end position="328"/>
    </location>
</feature>
<dbReference type="GeneID" id="107478956"/>